<organism evidence="1 2">
    <name type="scientific">Candidatus Amesbacteria bacterium GW2011_GWA1_47_16</name>
    <dbReference type="NCBI Taxonomy" id="1618353"/>
    <lineage>
        <taxon>Bacteria</taxon>
        <taxon>Candidatus Amesiibacteriota</taxon>
    </lineage>
</organism>
<accession>A0A0G1S281</accession>
<name>A0A0G1S281_9BACT</name>
<reference evidence="1 2" key="1">
    <citation type="journal article" date="2015" name="Nature">
        <title>rRNA introns, odd ribosomes, and small enigmatic genomes across a large radiation of phyla.</title>
        <authorList>
            <person name="Brown C.T."/>
            <person name="Hug L.A."/>
            <person name="Thomas B.C."/>
            <person name="Sharon I."/>
            <person name="Castelle C.J."/>
            <person name="Singh A."/>
            <person name="Wilkins M.J."/>
            <person name="Williams K.H."/>
            <person name="Banfield J.F."/>
        </authorList>
    </citation>
    <scope>NUCLEOTIDE SEQUENCE [LARGE SCALE GENOMIC DNA]</scope>
</reference>
<sequence length="72" mass="8507">MIIKTFCCGRSMEISEAVIAENVWGEFWVCSEDHGRLVEMATLLQMDRLKKEYKDEIHQYAHRDILWANPYG</sequence>
<comment type="caution">
    <text evidence="1">The sequence shown here is derived from an EMBL/GenBank/DDBJ whole genome shotgun (WGS) entry which is preliminary data.</text>
</comment>
<dbReference type="Proteomes" id="UP000034364">
    <property type="component" value="Unassembled WGS sequence"/>
</dbReference>
<evidence type="ECO:0000313" key="1">
    <source>
        <dbReference type="EMBL" id="KKU63442.1"/>
    </source>
</evidence>
<dbReference type="EMBL" id="LCNV01000024">
    <property type="protein sequence ID" value="KKU63442.1"/>
    <property type="molecule type" value="Genomic_DNA"/>
</dbReference>
<proteinExistence type="predicted"/>
<protein>
    <submittedName>
        <fullName evidence="1">Uncharacterized protein</fullName>
    </submittedName>
</protein>
<evidence type="ECO:0000313" key="2">
    <source>
        <dbReference type="Proteomes" id="UP000034364"/>
    </source>
</evidence>
<gene>
    <name evidence="1" type="ORF">UX87_C0024G0011</name>
</gene>
<dbReference type="AlphaFoldDB" id="A0A0G1S281"/>